<dbReference type="GO" id="GO:0003724">
    <property type="term" value="F:RNA helicase activity"/>
    <property type="evidence" value="ECO:0007669"/>
    <property type="project" value="TreeGrafter"/>
</dbReference>
<reference evidence="9 10" key="1">
    <citation type="journal article" date="2013" name="Curr. Biol.">
        <title>The Genome of the Foraminiferan Reticulomyxa filosa.</title>
        <authorList>
            <person name="Glockner G."/>
            <person name="Hulsmann N."/>
            <person name="Schleicher M."/>
            <person name="Noegel A.A."/>
            <person name="Eichinger L."/>
            <person name="Gallinger C."/>
            <person name="Pawlowski J."/>
            <person name="Sierra R."/>
            <person name="Euteneuer U."/>
            <person name="Pillet L."/>
            <person name="Moustafa A."/>
            <person name="Platzer M."/>
            <person name="Groth M."/>
            <person name="Szafranski K."/>
            <person name="Schliwa M."/>
        </authorList>
    </citation>
    <scope>NUCLEOTIDE SEQUENCE [LARGE SCALE GENOMIC DNA]</scope>
</reference>
<dbReference type="GO" id="GO:0016787">
    <property type="term" value="F:hydrolase activity"/>
    <property type="evidence" value="ECO:0007669"/>
    <property type="project" value="UniProtKB-KW"/>
</dbReference>
<dbReference type="PANTHER" id="PTHR47959:SF24">
    <property type="entry name" value="ATP-DEPENDENT RNA HELICASE"/>
    <property type="match status" value="1"/>
</dbReference>
<sequence>MEFPVEDLKYLVIDEADELLGKKNYMPALQKIFQRLPPAQSRQTLLFSATLDESMTQIYTQALQHYKNKKDTIQDTKPRKPVFIDGSEFSLETATNVAQYYAFMPEMSKESYLVTLLKSEKFARKSVIVFVSTREYCQIMAGLLRKFGLPVSELHGNLKQLTRLQNLFAFRGGYKRVLICSDVASRGLDIPQVEMVINFDIPRTPLEYVHRIGRCGRVDRHGVSITFMSQYDITLLQDIERHIGITMRPFSLKRYEAECSQLMESVLIKRASVISKLQSRYLNDPEELRKHPLMRQKGKFTDLRITEGSDINKIKSEESRDRNNRATRDLDYLIEMKKKQMESTTEKEDQPVDGWVNDSLTETKKRLQIESSIEQQANIIDKYRQKLRHNDNNEWEVRDEDDSAKADNDTERSPKKEDNDLLLDFRDTDAKNLQFENEDKETIDNTAGKLVKNDEQPVGRDFRDMFGWKSFQYGKSKYLMKSVGRTARAITNNKKAQIQRFVREKKKKQMGYNFENTNENGNKEENVRDILSWNAPRLQTKQVQLKKLKQNKRMTMSAKNTKISSKPAAKLNRIFSAFPNRNKQTTHPAQNFFHFKKNSFLLRKKKKQNANKQKKRKKT</sequence>
<name>X6N254_RETFI</name>
<keyword evidence="10" id="KW-1185">Reference proteome</keyword>
<dbReference type="Gene3D" id="3.40.50.300">
    <property type="entry name" value="P-loop containing nucleotide triphosphate hydrolases"/>
    <property type="match status" value="2"/>
</dbReference>
<keyword evidence="4 5" id="KW-0067">ATP-binding</keyword>
<dbReference type="InterPro" id="IPR027417">
    <property type="entry name" value="P-loop_NTPase"/>
</dbReference>
<feature type="domain" description="Helicase ATP-binding" evidence="7">
    <location>
        <begin position="1"/>
        <end position="69"/>
    </location>
</feature>
<dbReference type="InterPro" id="IPR014001">
    <property type="entry name" value="Helicase_ATP-bd"/>
</dbReference>
<evidence type="ECO:0000256" key="2">
    <source>
        <dbReference type="ARBA" id="ARBA00022801"/>
    </source>
</evidence>
<dbReference type="Pfam" id="PF00270">
    <property type="entry name" value="DEAD"/>
    <property type="match status" value="1"/>
</dbReference>
<protein>
    <submittedName>
        <fullName evidence="9">DEAD (Asp-Glu-Ala-Asp) box polypeptide 49</fullName>
    </submittedName>
</protein>
<dbReference type="OMA" id="ERHIGIT"/>
<keyword evidence="1 5" id="KW-0547">Nucleotide-binding</keyword>
<evidence type="ECO:0000256" key="5">
    <source>
        <dbReference type="RuleBase" id="RU000492"/>
    </source>
</evidence>
<dbReference type="CDD" id="cd18787">
    <property type="entry name" value="SF2_C_DEAD"/>
    <property type="match status" value="1"/>
</dbReference>
<dbReference type="Pfam" id="PF00271">
    <property type="entry name" value="Helicase_C"/>
    <property type="match status" value="1"/>
</dbReference>
<evidence type="ECO:0000256" key="1">
    <source>
        <dbReference type="ARBA" id="ARBA00022741"/>
    </source>
</evidence>
<dbReference type="PROSITE" id="PS51194">
    <property type="entry name" value="HELICASE_CTER"/>
    <property type="match status" value="1"/>
</dbReference>
<dbReference type="PANTHER" id="PTHR47959">
    <property type="entry name" value="ATP-DEPENDENT RNA HELICASE RHLE-RELATED"/>
    <property type="match status" value="1"/>
</dbReference>
<dbReference type="SMART" id="SM00490">
    <property type="entry name" value="HELICc"/>
    <property type="match status" value="1"/>
</dbReference>
<evidence type="ECO:0000256" key="4">
    <source>
        <dbReference type="ARBA" id="ARBA00022840"/>
    </source>
</evidence>
<dbReference type="GO" id="GO:0005829">
    <property type="term" value="C:cytosol"/>
    <property type="evidence" value="ECO:0007669"/>
    <property type="project" value="TreeGrafter"/>
</dbReference>
<feature type="region of interest" description="Disordered" evidence="6">
    <location>
        <begin position="391"/>
        <end position="420"/>
    </location>
</feature>
<proteinExistence type="inferred from homology"/>
<evidence type="ECO:0000256" key="6">
    <source>
        <dbReference type="SAM" id="MobiDB-lite"/>
    </source>
</evidence>
<dbReference type="GO" id="GO:0003676">
    <property type="term" value="F:nucleic acid binding"/>
    <property type="evidence" value="ECO:0007669"/>
    <property type="project" value="InterPro"/>
</dbReference>
<dbReference type="Proteomes" id="UP000023152">
    <property type="component" value="Unassembled WGS sequence"/>
</dbReference>
<keyword evidence="3 5" id="KW-0347">Helicase</keyword>
<dbReference type="InterPro" id="IPR050079">
    <property type="entry name" value="DEAD_box_RNA_helicase"/>
</dbReference>
<feature type="domain" description="Helicase C-terminal" evidence="8">
    <location>
        <begin position="108"/>
        <end position="258"/>
    </location>
</feature>
<evidence type="ECO:0000313" key="10">
    <source>
        <dbReference type="Proteomes" id="UP000023152"/>
    </source>
</evidence>
<keyword evidence="2 5" id="KW-0378">Hydrolase</keyword>
<dbReference type="AlphaFoldDB" id="X6N254"/>
<dbReference type="InterPro" id="IPR000629">
    <property type="entry name" value="RNA-helicase_DEAD-box_CS"/>
</dbReference>
<dbReference type="OrthoDB" id="10261904at2759"/>
<evidence type="ECO:0000256" key="3">
    <source>
        <dbReference type="ARBA" id="ARBA00022806"/>
    </source>
</evidence>
<dbReference type="InterPro" id="IPR011545">
    <property type="entry name" value="DEAD/DEAH_box_helicase_dom"/>
</dbReference>
<comment type="caution">
    <text evidence="9">The sequence shown here is derived from an EMBL/GenBank/DDBJ whole genome shotgun (WGS) entry which is preliminary data.</text>
</comment>
<dbReference type="PROSITE" id="PS00039">
    <property type="entry name" value="DEAD_ATP_HELICASE"/>
    <property type="match status" value="1"/>
</dbReference>
<comment type="similarity">
    <text evidence="5">Belongs to the DEAD box helicase family.</text>
</comment>
<organism evidence="9 10">
    <name type="scientific">Reticulomyxa filosa</name>
    <dbReference type="NCBI Taxonomy" id="46433"/>
    <lineage>
        <taxon>Eukaryota</taxon>
        <taxon>Sar</taxon>
        <taxon>Rhizaria</taxon>
        <taxon>Retaria</taxon>
        <taxon>Foraminifera</taxon>
        <taxon>Monothalamids</taxon>
        <taxon>Reticulomyxidae</taxon>
        <taxon>Reticulomyxa</taxon>
    </lineage>
</organism>
<accession>X6N254</accession>
<feature type="compositionally biased region" description="Basic and acidic residues" evidence="6">
    <location>
        <begin position="403"/>
        <end position="420"/>
    </location>
</feature>
<evidence type="ECO:0000259" key="8">
    <source>
        <dbReference type="PROSITE" id="PS51194"/>
    </source>
</evidence>
<gene>
    <name evidence="9" type="ORF">RFI_17869</name>
</gene>
<dbReference type="InterPro" id="IPR001650">
    <property type="entry name" value="Helicase_C-like"/>
</dbReference>
<evidence type="ECO:0000313" key="9">
    <source>
        <dbReference type="EMBL" id="ETO19362.1"/>
    </source>
</evidence>
<dbReference type="SUPFAM" id="SSF52540">
    <property type="entry name" value="P-loop containing nucleoside triphosphate hydrolases"/>
    <property type="match status" value="1"/>
</dbReference>
<dbReference type="GO" id="GO:0005524">
    <property type="term" value="F:ATP binding"/>
    <property type="evidence" value="ECO:0007669"/>
    <property type="project" value="UniProtKB-KW"/>
</dbReference>
<evidence type="ECO:0000259" key="7">
    <source>
        <dbReference type="PROSITE" id="PS51192"/>
    </source>
</evidence>
<dbReference type="EMBL" id="ASPP01013743">
    <property type="protein sequence ID" value="ETO19362.1"/>
    <property type="molecule type" value="Genomic_DNA"/>
</dbReference>
<dbReference type="PROSITE" id="PS51192">
    <property type="entry name" value="HELICASE_ATP_BIND_1"/>
    <property type="match status" value="1"/>
</dbReference>